<proteinExistence type="predicted"/>
<evidence type="ECO:0000313" key="1">
    <source>
        <dbReference type="EMBL" id="TGA97681.1"/>
    </source>
</evidence>
<comment type="caution">
    <text evidence="1">The sequence shown here is derived from an EMBL/GenBank/DDBJ whole genome shotgun (WGS) entry which is preliminary data.</text>
</comment>
<reference evidence="1 2" key="1">
    <citation type="journal article" date="2015" name="Int. J. Syst. Evol. Microbiol.">
        <title>Sporolactobacillus shoreae sp. nov. and Sporolactobacillus spathodeae sp. nov., two spore-forming lactic acid bacteria isolated from tree barks in Thailand.</title>
        <authorList>
            <person name="Thamacharoensuk T."/>
            <person name="Kitahara M."/>
            <person name="Ohkuma M."/>
            <person name="Thongchul N."/>
            <person name="Tanasupawat S."/>
        </authorList>
    </citation>
    <scope>NUCLEOTIDE SEQUENCE [LARGE SCALE GENOMIC DNA]</scope>
    <source>
        <strain evidence="1 2">BK92</strain>
    </source>
</reference>
<name>A0A4Z0GLN6_9BACL</name>
<dbReference type="Pfam" id="PF10978">
    <property type="entry name" value="DUF2785"/>
    <property type="match status" value="1"/>
</dbReference>
<dbReference type="InterPro" id="IPR021247">
    <property type="entry name" value="DUF2785"/>
</dbReference>
<dbReference type="Proteomes" id="UP000298347">
    <property type="component" value="Unassembled WGS sequence"/>
</dbReference>
<dbReference type="OrthoDB" id="7619731at2"/>
<dbReference type="AlphaFoldDB" id="A0A4Z0GLN6"/>
<gene>
    <name evidence="1" type="ORF">E4665_11300</name>
</gene>
<evidence type="ECO:0000313" key="2">
    <source>
        <dbReference type="Proteomes" id="UP000298347"/>
    </source>
</evidence>
<keyword evidence="2" id="KW-1185">Reference proteome</keyword>
<organism evidence="1 2">
    <name type="scientific">Sporolactobacillus shoreae</name>
    <dbReference type="NCBI Taxonomy" id="1465501"/>
    <lineage>
        <taxon>Bacteria</taxon>
        <taxon>Bacillati</taxon>
        <taxon>Bacillota</taxon>
        <taxon>Bacilli</taxon>
        <taxon>Bacillales</taxon>
        <taxon>Sporolactobacillaceae</taxon>
        <taxon>Sporolactobacillus</taxon>
    </lineage>
</organism>
<sequence length="284" mass="33137">MELKNRLLEIQKNGYVLPKGLSEFEAVQLVMRSLSSPDGELRDALGYTILSKWLVEEHLLNGRQLKEILKQAVSEDMLYFKIGKSESDSVFLRSFSSLLIALILFRDNQEKFLNKNEFQENMNQLTHYCELEKDYRSFVVEKGWAHAPAHISDALDECVRSRFAGFNECQALWGSLQTMLRNAPNVFDAEEDERFAIPVLAMVELKKVTLADLFGWLEKVDIQDPEDIPVYSAVNRVNLTKRVNMKHFIRCLYMRMKEKSLLGKEQVEQLIQLEHKFNPYFYNI</sequence>
<accession>A0A4Z0GLN6</accession>
<dbReference type="RefSeq" id="WP_135348891.1">
    <property type="nucleotide sequence ID" value="NZ_SRJD01000012.1"/>
</dbReference>
<protein>
    <submittedName>
        <fullName evidence="1">DUF2785 domain-containing protein</fullName>
    </submittedName>
</protein>
<dbReference type="EMBL" id="SRJD01000012">
    <property type="protein sequence ID" value="TGA97681.1"/>
    <property type="molecule type" value="Genomic_DNA"/>
</dbReference>